<dbReference type="AlphaFoldDB" id="A0A3B5QMR2"/>
<keyword evidence="2 5" id="KW-0472">Membrane</keyword>
<reference evidence="7" key="4">
    <citation type="submission" date="2025-09" db="UniProtKB">
        <authorList>
            <consortium name="Ensembl"/>
        </authorList>
    </citation>
    <scope>IDENTIFICATION</scope>
    <source>
        <strain evidence="7">JP 163 A</strain>
    </source>
</reference>
<comment type="subcellular location">
    <subcellularLocation>
        <location evidence="1">Membrane</location>
    </subcellularLocation>
</comment>
<keyword evidence="8" id="KW-1185">Reference proteome</keyword>
<dbReference type="SMART" id="SM00409">
    <property type="entry name" value="IG"/>
    <property type="match status" value="1"/>
</dbReference>
<evidence type="ECO:0000313" key="8">
    <source>
        <dbReference type="Proteomes" id="UP000002852"/>
    </source>
</evidence>
<feature type="compositionally biased region" description="Basic and acidic residues" evidence="4">
    <location>
        <begin position="360"/>
        <end position="375"/>
    </location>
</feature>
<dbReference type="Proteomes" id="UP000002852">
    <property type="component" value="Unassembled WGS sequence"/>
</dbReference>
<feature type="domain" description="Ig-like" evidence="6">
    <location>
        <begin position="162"/>
        <end position="248"/>
    </location>
</feature>
<name>A0A3B5QMR2_XIPMA</name>
<reference evidence="8" key="2">
    <citation type="journal article" date="2013" name="Nat. Genet.">
        <title>The genome of the platyfish, Xiphophorus maculatus, provides insights into evolutionary adaptation and several complex traits.</title>
        <authorList>
            <person name="Schartl M."/>
            <person name="Walter R.B."/>
            <person name="Shen Y."/>
            <person name="Garcia T."/>
            <person name="Catchen J."/>
            <person name="Amores A."/>
            <person name="Braasch I."/>
            <person name="Chalopin D."/>
            <person name="Volff J.N."/>
            <person name="Lesch K.P."/>
            <person name="Bisazza A."/>
            <person name="Minx P."/>
            <person name="Hillier L."/>
            <person name="Wilson R.K."/>
            <person name="Fuerstenberg S."/>
            <person name="Boore J."/>
            <person name="Searle S."/>
            <person name="Postlethwait J.H."/>
            <person name="Warren W.C."/>
        </authorList>
    </citation>
    <scope>NUCLEOTIDE SEQUENCE [LARGE SCALE GENOMIC DNA]</scope>
    <source>
        <strain evidence="8">JP 163 A</strain>
    </source>
</reference>
<dbReference type="InterPro" id="IPR007110">
    <property type="entry name" value="Ig-like_dom"/>
</dbReference>
<proteinExistence type="predicted"/>
<feature type="compositionally biased region" description="Basic and acidic residues" evidence="4">
    <location>
        <begin position="302"/>
        <end position="313"/>
    </location>
</feature>
<feature type="compositionally biased region" description="Polar residues" evidence="4">
    <location>
        <begin position="324"/>
        <end position="359"/>
    </location>
</feature>
<evidence type="ECO:0000256" key="2">
    <source>
        <dbReference type="ARBA" id="ARBA00023136"/>
    </source>
</evidence>
<sequence length="415" mass="46590">MQRDLVKVLRMFSDMTFTCSSSIRVWATNPGCLLFLFVLSGSASADIVPQTITAYVTEIVVLPCHITVDGELPTVEWSKEGLRENSITLLYRDGCETFGMKNPAFHYRTNLLLNKLKDGNISQIIYNLRVSDGGRYNCRTLRGKEWQVHAIIVLNVGATSKPELTVVPSTEGGELTLECKAECWFPEPDITFYDDERNEIPAEKPTRGPNSRECFTVTRRAVVQTKINRVTCKVHERKFNQTKNTEIYIPDDWIRSCSSKAAITGTVTFLFTGLIICGIVFLVHKKFCRSGQNFCRSRNTHMKEEKDEMDRRSGTSQEEESTYDSRTSPNGTELTDQSPVDNRSPGQDSSMIKSSGSTASRRDKTPGSLNTDRHRSVSFSSSKGNSLLPNTYQRSLSHRSNASESSESLLDKPES</sequence>
<accession>A0A3B5QMR2</accession>
<reference evidence="8" key="1">
    <citation type="submission" date="2012-01" db="EMBL/GenBank/DDBJ databases">
        <authorList>
            <person name="Walter R."/>
            <person name="Schartl M."/>
            <person name="Warren W."/>
        </authorList>
    </citation>
    <scope>NUCLEOTIDE SEQUENCE [LARGE SCALE GENOMIC DNA]</scope>
    <source>
        <strain evidence="8">JP 163 A</strain>
    </source>
</reference>
<evidence type="ECO:0000256" key="1">
    <source>
        <dbReference type="ARBA" id="ARBA00004370"/>
    </source>
</evidence>
<dbReference type="PROSITE" id="PS50835">
    <property type="entry name" value="IG_LIKE"/>
    <property type="match status" value="2"/>
</dbReference>
<evidence type="ECO:0000256" key="4">
    <source>
        <dbReference type="SAM" id="MobiDB-lite"/>
    </source>
</evidence>
<keyword evidence="5" id="KW-0812">Transmembrane</keyword>
<dbReference type="PANTHER" id="PTHR24100:SF151">
    <property type="entry name" value="ICOS LIGAND"/>
    <property type="match status" value="1"/>
</dbReference>
<feature type="compositionally biased region" description="Low complexity" evidence="4">
    <location>
        <begin position="394"/>
        <end position="408"/>
    </location>
</feature>
<dbReference type="Gene3D" id="2.60.40.10">
    <property type="entry name" value="Immunoglobulins"/>
    <property type="match status" value="2"/>
</dbReference>
<dbReference type="InterPro" id="IPR036179">
    <property type="entry name" value="Ig-like_dom_sf"/>
</dbReference>
<dbReference type="Ensembl" id="ENSXMAT00000020921.1">
    <property type="protein sequence ID" value="ENSXMAP00000032308.1"/>
    <property type="gene ID" value="ENSXMAG00000024761.1"/>
</dbReference>
<feature type="compositionally biased region" description="Polar residues" evidence="4">
    <location>
        <begin position="377"/>
        <end position="393"/>
    </location>
</feature>
<keyword evidence="5" id="KW-1133">Transmembrane helix</keyword>
<keyword evidence="3" id="KW-0393">Immunoglobulin domain</keyword>
<protein>
    <submittedName>
        <fullName evidence="7">Butyrophilin subfamily 1 member A1-like</fullName>
    </submittedName>
</protein>
<dbReference type="InterPro" id="IPR053896">
    <property type="entry name" value="BTN3A2-like_Ig-C"/>
</dbReference>
<evidence type="ECO:0000256" key="5">
    <source>
        <dbReference type="SAM" id="Phobius"/>
    </source>
</evidence>
<dbReference type="GO" id="GO:0001817">
    <property type="term" value="P:regulation of cytokine production"/>
    <property type="evidence" value="ECO:0007669"/>
    <property type="project" value="TreeGrafter"/>
</dbReference>
<evidence type="ECO:0000259" key="6">
    <source>
        <dbReference type="PROSITE" id="PS50835"/>
    </source>
</evidence>
<feature type="domain" description="Ig-like" evidence="6">
    <location>
        <begin position="30"/>
        <end position="139"/>
    </location>
</feature>
<dbReference type="InterPro" id="IPR050504">
    <property type="entry name" value="IgSF_BTN/MOG"/>
</dbReference>
<dbReference type="InterPro" id="IPR003599">
    <property type="entry name" value="Ig_sub"/>
</dbReference>
<dbReference type="GO" id="GO:0050852">
    <property type="term" value="P:T cell receptor signaling pathway"/>
    <property type="evidence" value="ECO:0007669"/>
    <property type="project" value="TreeGrafter"/>
</dbReference>
<evidence type="ECO:0000256" key="3">
    <source>
        <dbReference type="ARBA" id="ARBA00023319"/>
    </source>
</evidence>
<dbReference type="GO" id="GO:0009897">
    <property type="term" value="C:external side of plasma membrane"/>
    <property type="evidence" value="ECO:0007669"/>
    <property type="project" value="TreeGrafter"/>
</dbReference>
<dbReference type="InParanoid" id="A0A3B5QMR2"/>
<reference evidence="7" key="3">
    <citation type="submission" date="2025-08" db="UniProtKB">
        <authorList>
            <consortium name="Ensembl"/>
        </authorList>
    </citation>
    <scope>IDENTIFICATION</scope>
    <source>
        <strain evidence="7">JP 163 A</strain>
    </source>
</reference>
<dbReference type="Pfam" id="PF22705">
    <property type="entry name" value="C2-set_3"/>
    <property type="match status" value="1"/>
</dbReference>
<dbReference type="SUPFAM" id="SSF48726">
    <property type="entry name" value="Immunoglobulin"/>
    <property type="match status" value="2"/>
</dbReference>
<evidence type="ECO:0000313" key="7">
    <source>
        <dbReference type="Ensembl" id="ENSXMAP00000032308.1"/>
    </source>
</evidence>
<dbReference type="GeneTree" id="ENSGT01050000244843"/>
<dbReference type="InterPro" id="IPR013783">
    <property type="entry name" value="Ig-like_fold"/>
</dbReference>
<organism evidence="7 8">
    <name type="scientific">Xiphophorus maculatus</name>
    <name type="common">Southern platyfish</name>
    <name type="synonym">Platypoecilus maculatus</name>
    <dbReference type="NCBI Taxonomy" id="8083"/>
    <lineage>
        <taxon>Eukaryota</taxon>
        <taxon>Metazoa</taxon>
        <taxon>Chordata</taxon>
        <taxon>Craniata</taxon>
        <taxon>Vertebrata</taxon>
        <taxon>Euteleostomi</taxon>
        <taxon>Actinopterygii</taxon>
        <taxon>Neopterygii</taxon>
        <taxon>Teleostei</taxon>
        <taxon>Neoteleostei</taxon>
        <taxon>Acanthomorphata</taxon>
        <taxon>Ovalentaria</taxon>
        <taxon>Atherinomorphae</taxon>
        <taxon>Cyprinodontiformes</taxon>
        <taxon>Poeciliidae</taxon>
        <taxon>Poeciliinae</taxon>
        <taxon>Xiphophorus</taxon>
    </lineage>
</organism>
<feature type="region of interest" description="Disordered" evidence="4">
    <location>
        <begin position="302"/>
        <end position="415"/>
    </location>
</feature>
<feature type="transmembrane region" description="Helical" evidence="5">
    <location>
        <begin position="261"/>
        <end position="283"/>
    </location>
</feature>
<dbReference type="GO" id="GO:0005102">
    <property type="term" value="F:signaling receptor binding"/>
    <property type="evidence" value="ECO:0007669"/>
    <property type="project" value="TreeGrafter"/>
</dbReference>
<dbReference type="PANTHER" id="PTHR24100">
    <property type="entry name" value="BUTYROPHILIN"/>
    <property type="match status" value="1"/>
</dbReference>